<gene>
    <name evidence="8" type="primary">galU</name>
    <name evidence="8" type="ORF">HGI30_20480</name>
</gene>
<dbReference type="EMBL" id="CP051428">
    <property type="protein sequence ID" value="QJC53672.1"/>
    <property type="molecule type" value="Genomic_DNA"/>
</dbReference>
<feature type="domain" description="Nucleotidyl transferase" evidence="7">
    <location>
        <begin position="35"/>
        <end position="293"/>
    </location>
</feature>
<keyword evidence="4 6" id="KW-0548">Nucleotidyltransferase</keyword>
<dbReference type="Proteomes" id="UP000502136">
    <property type="component" value="Chromosome"/>
</dbReference>
<dbReference type="GO" id="GO:0006011">
    <property type="term" value="P:UDP-alpha-D-glucose metabolic process"/>
    <property type="evidence" value="ECO:0007669"/>
    <property type="project" value="InterPro"/>
</dbReference>
<dbReference type="Pfam" id="PF00483">
    <property type="entry name" value="NTP_transferase"/>
    <property type="match status" value="1"/>
</dbReference>
<name>A0A6H2H1Y3_9BACL</name>
<dbReference type="Gene3D" id="3.90.550.10">
    <property type="entry name" value="Spore Coat Polysaccharide Biosynthesis Protein SpsA, Chain A"/>
    <property type="match status" value="1"/>
</dbReference>
<organism evidence="8 9">
    <name type="scientific">Paenibacillus albicereus</name>
    <dbReference type="NCBI Taxonomy" id="2726185"/>
    <lineage>
        <taxon>Bacteria</taxon>
        <taxon>Bacillati</taxon>
        <taxon>Bacillota</taxon>
        <taxon>Bacilli</taxon>
        <taxon>Bacillales</taxon>
        <taxon>Paenibacillaceae</taxon>
        <taxon>Paenibacillus</taxon>
    </lineage>
</organism>
<dbReference type="NCBIfam" id="TIGR01099">
    <property type="entry name" value="galU"/>
    <property type="match status" value="1"/>
</dbReference>
<evidence type="ECO:0000256" key="2">
    <source>
        <dbReference type="ARBA" id="ARBA00012415"/>
    </source>
</evidence>
<evidence type="ECO:0000256" key="6">
    <source>
        <dbReference type="RuleBase" id="RU361259"/>
    </source>
</evidence>
<sequence>MPASRSSIRSWPPELASCPILHLLRSGTTLTHIRKAIIPAGGLGTRFLPATKAQPKEMMPLIDKPAIQYIVEEAVASGIESIMIVSGRNKRAIEDHFDKSVELEAELEERGNEEMLELVRGISKLADIVYVRQREPLGLGHAVLCARSFIGSEPFAVLLGDDILRSKQPCLGEMMNYYRDTGSSVISVMEVPWEQTHKYGIVDLEGDGLFPRIRNLVEKPAPGEAPSNWAVVGRYVLDPAVFRLLERAEPGKGGEIQLTDSLQKLNSVLPMHAYKFQGRRHDVGDKLGFVQATIDMALERDDLADAVRDYMRSKLHPEPAAT</sequence>
<dbReference type="PANTHER" id="PTHR43197">
    <property type="entry name" value="UTP--GLUCOSE-1-PHOSPHATE URIDYLYLTRANSFERASE"/>
    <property type="match status" value="1"/>
</dbReference>
<dbReference type="InterPro" id="IPR005835">
    <property type="entry name" value="NTP_transferase_dom"/>
</dbReference>
<dbReference type="InterPro" id="IPR029044">
    <property type="entry name" value="Nucleotide-diphossugar_trans"/>
</dbReference>
<dbReference type="GO" id="GO:0003983">
    <property type="term" value="F:UTP:glucose-1-phosphate uridylyltransferase activity"/>
    <property type="evidence" value="ECO:0007669"/>
    <property type="project" value="UniProtKB-EC"/>
</dbReference>
<keyword evidence="3 6" id="KW-0808">Transferase</keyword>
<accession>A0A6H2H1Y3</accession>
<dbReference type="EC" id="2.7.7.9" evidence="2 6"/>
<evidence type="ECO:0000313" key="8">
    <source>
        <dbReference type="EMBL" id="QJC53672.1"/>
    </source>
</evidence>
<protein>
    <recommendedName>
        <fullName evidence="2 6">UTP--glucose-1-phosphate uridylyltransferase</fullName>
        <ecNumber evidence="2 6">2.7.7.9</ecNumber>
    </recommendedName>
    <alternativeName>
        <fullName evidence="6">UDP-glucose pyrophosphorylase</fullName>
    </alternativeName>
</protein>
<evidence type="ECO:0000313" key="9">
    <source>
        <dbReference type="Proteomes" id="UP000502136"/>
    </source>
</evidence>
<dbReference type="SUPFAM" id="SSF53448">
    <property type="entry name" value="Nucleotide-diphospho-sugar transferases"/>
    <property type="match status" value="1"/>
</dbReference>
<evidence type="ECO:0000256" key="1">
    <source>
        <dbReference type="ARBA" id="ARBA00006890"/>
    </source>
</evidence>
<dbReference type="InterPro" id="IPR005771">
    <property type="entry name" value="GalU_uridylyltTrfase_bac/arc"/>
</dbReference>
<evidence type="ECO:0000256" key="4">
    <source>
        <dbReference type="ARBA" id="ARBA00022695"/>
    </source>
</evidence>
<comment type="catalytic activity">
    <reaction evidence="5 6">
        <text>alpha-D-glucose 1-phosphate + UTP + H(+) = UDP-alpha-D-glucose + diphosphate</text>
        <dbReference type="Rhea" id="RHEA:19889"/>
        <dbReference type="ChEBI" id="CHEBI:15378"/>
        <dbReference type="ChEBI" id="CHEBI:33019"/>
        <dbReference type="ChEBI" id="CHEBI:46398"/>
        <dbReference type="ChEBI" id="CHEBI:58601"/>
        <dbReference type="ChEBI" id="CHEBI:58885"/>
        <dbReference type="EC" id="2.7.7.9"/>
    </reaction>
</comment>
<keyword evidence="9" id="KW-1185">Reference proteome</keyword>
<dbReference type="AlphaFoldDB" id="A0A6H2H1Y3"/>
<dbReference type="PANTHER" id="PTHR43197:SF1">
    <property type="entry name" value="UTP--GLUCOSE-1-PHOSPHATE URIDYLYLTRANSFERASE"/>
    <property type="match status" value="1"/>
</dbReference>
<evidence type="ECO:0000256" key="3">
    <source>
        <dbReference type="ARBA" id="ARBA00022679"/>
    </source>
</evidence>
<dbReference type="KEGG" id="palr:HGI30_20480"/>
<reference evidence="8 9" key="1">
    <citation type="submission" date="2020-04" db="EMBL/GenBank/DDBJ databases">
        <title>Novel Paenibacillus strain UniB2 isolated from commercial digestive syrup.</title>
        <authorList>
            <person name="Thorat V."/>
            <person name="Kirdat K."/>
            <person name="Tiwarekar B."/>
            <person name="Yadav A."/>
        </authorList>
    </citation>
    <scope>NUCLEOTIDE SEQUENCE [LARGE SCALE GENOMIC DNA]</scope>
    <source>
        <strain evidence="8 9">UniB2</strain>
    </source>
</reference>
<comment type="similarity">
    <text evidence="1 6">Belongs to the UDPGP type 2 family.</text>
</comment>
<proteinExistence type="inferred from homology"/>
<evidence type="ECO:0000259" key="7">
    <source>
        <dbReference type="Pfam" id="PF00483"/>
    </source>
</evidence>
<dbReference type="CDD" id="cd02541">
    <property type="entry name" value="UGPase_prokaryotic"/>
    <property type="match status" value="1"/>
</dbReference>
<evidence type="ECO:0000256" key="5">
    <source>
        <dbReference type="ARBA" id="ARBA00048128"/>
    </source>
</evidence>